<reference evidence="2 3" key="1">
    <citation type="submission" date="2024-08" db="EMBL/GenBank/DDBJ databases">
        <title>Genome mining of Saccharopolyspora cebuensis PGLac3 from Nigerian medicinal plant.</title>
        <authorList>
            <person name="Ezeobiora C.E."/>
            <person name="Igbokwe N.H."/>
            <person name="Amin D.H."/>
            <person name="Mendie U.E."/>
        </authorList>
    </citation>
    <scope>NUCLEOTIDE SEQUENCE [LARGE SCALE GENOMIC DNA]</scope>
    <source>
        <strain evidence="2 3">PGLac3</strain>
    </source>
</reference>
<dbReference type="Pfam" id="PF01370">
    <property type="entry name" value="Epimerase"/>
    <property type="match status" value="1"/>
</dbReference>
<evidence type="ECO:0000313" key="2">
    <source>
        <dbReference type="EMBL" id="MEY8038883.1"/>
    </source>
</evidence>
<dbReference type="Gene3D" id="3.40.50.720">
    <property type="entry name" value="NAD(P)-binding Rossmann-like Domain"/>
    <property type="match status" value="1"/>
</dbReference>
<evidence type="ECO:0000259" key="1">
    <source>
        <dbReference type="Pfam" id="PF01370"/>
    </source>
</evidence>
<sequence length="315" mass="33186">MPLRVVVAGASGVVGRTLLPLLRARGHHVTALVRRCPDRSCAEQADEVVTADVLDLAALREALTAAAPDVVVDQIAGFGPAGPHDAEAARRAADRRAATAGNLVVAAVAAGARRVVAQSTAAAYRPHGHEVLDEDAPLWTDAPGCWGDLVRSIASVEEAVLTCPGIEGVALRYGALYGPATEFAPGGTVHEQVRGSALPVVGDGFGLTSFTHLDDAAGAVLEVLDDIDPGAYNVVDNEPAECAEWLPAYARMIGCPAPVSLTVEQAEAQLDWLTVHRLTEQRGATNFRLRETVGWRPAWPSWREGFAELLGHWPG</sequence>
<dbReference type="PANTHER" id="PTHR48079:SF6">
    <property type="entry name" value="NAD(P)-BINDING DOMAIN-CONTAINING PROTEIN-RELATED"/>
    <property type="match status" value="1"/>
</dbReference>
<dbReference type="InterPro" id="IPR051783">
    <property type="entry name" value="NAD(P)-dependent_oxidoreduct"/>
</dbReference>
<accession>A0ABV4CEB9</accession>
<dbReference type="SUPFAM" id="SSF51735">
    <property type="entry name" value="NAD(P)-binding Rossmann-fold domains"/>
    <property type="match status" value="1"/>
</dbReference>
<evidence type="ECO:0000313" key="3">
    <source>
        <dbReference type="Proteomes" id="UP001564626"/>
    </source>
</evidence>
<dbReference type="InterPro" id="IPR036291">
    <property type="entry name" value="NAD(P)-bd_dom_sf"/>
</dbReference>
<dbReference type="Proteomes" id="UP001564626">
    <property type="component" value="Unassembled WGS sequence"/>
</dbReference>
<proteinExistence type="predicted"/>
<name>A0ABV4CEB9_9PSEU</name>
<comment type="caution">
    <text evidence="2">The sequence shown here is derived from an EMBL/GenBank/DDBJ whole genome shotgun (WGS) entry which is preliminary data.</text>
</comment>
<protein>
    <submittedName>
        <fullName evidence="2">NAD-dependent epimerase/dehydratase family protein</fullName>
    </submittedName>
</protein>
<organism evidence="2 3">
    <name type="scientific">Saccharopolyspora cebuensis</name>
    <dbReference type="NCBI Taxonomy" id="418759"/>
    <lineage>
        <taxon>Bacteria</taxon>
        <taxon>Bacillati</taxon>
        <taxon>Actinomycetota</taxon>
        <taxon>Actinomycetes</taxon>
        <taxon>Pseudonocardiales</taxon>
        <taxon>Pseudonocardiaceae</taxon>
        <taxon>Saccharopolyspora</taxon>
    </lineage>
</organism>
<dbReference type="EMBL" id="JBGEHV010000007">
    <property type="protein sequence ID" value="MEY8038883.1"/>
    <property type="molecule type" value="Genomic_DNA"/>
</dbReference>
<keyword evidence="3" id="KW-1185">Reference proteome</keyword>
<gene>
    <name evidence="2" type="ORF">AB8O55_05700</name>
</gene>
<feature type="domain" description="NAD-dependent epimerase/dehydratase" evidence="1">
    <location>
        <begin position="5"/>
        <end position="234"/>
    </location>
</feature>
<dbReference type="PANTHER" id="PTHR48079">
    <property type="entry name" value="PROTEIN YEEZ"/>
    <property type="match status" value="1"/>
</dbReference>
<dbReference type="InterPro" id="IPR001509">
    <property type="entry name" value="Epimerase_deHydtase"/>
</dbReference>